<keyword evidence="3" id="KW-1185">Reference proteome</keyword>
<dbReference type="EMBL" id="SACS01000020">
    <property type="protein sequence ID" value="RVU33559.1"/>
    <property type="molecule type" value="Genomic_DNA"/>
</dbReference>
<feature type="region of interest" description="Disordered" evidence="1">
    <location>
        <begin position="1"/>
        <end position="22"/>
    </location>
</feature>
<dbReference type="AlphaFoldDB" id="A0A437QG78"/>
<evidence type="ECO:0000256" key="1">
    <source>
        <dbReference type="SAM" id="MobiDB-lite"/>
    </source>
</evidence>
<gene>
    <name evidence="2" type="ORF">EOE67_16210</name>
</gene>
<sequence>MSQTVQPMAPGDAARQQLQQLKTDSSQQLAQLMLEQQHKLSQMVQQLQVQQLQEQQPVAAPAPLSNVKGSAEGSTAGRTPALADALQLQQSNIGNMDLLLQRIHTTMHSTLATSGPQRGGGDDDKNGPAV</sequence>
<protein>
    <submittedName>
        <fullName evidence="2">Uncharacterized protein</fullName>
    </submittedName>
</protein>
<reference evidence="2 3" key="1">
    <citation type="submission" date="2019-01" db="EMBL/GenBank/DDBJ databases">
        <authorList>
            <person name="Chen W.-M."/>
        </authorList>
    </citation>
    <scope>NUCLEOTIDE SEQUENCE [LARGE SCALE GENOMIC DNA]</scope>
    <source>
        <strain evidence="2 3">KYPC3</strain>
    </source>
</reference>
<name>A0A437QG78_9GAMM</name>
<comment type="caution">
    <text evidence="2">The sequence shown here is derived from an EMBL/GenBank/DDBJ whole genome shotgun (WGS) entry which is preliminary data.</text>
</comment>
<feature type="region of interest" description="Disordered" evidence="1">
    <location>
        <begin position="109"/>
        <end position="130"/>
    </location>
</feature>
<accession>A0A437QG78</accession>
<dbReference type="Proteomes" id="UP000283077">
    <property type="component" value="Unassembled WGS sequence"/>
</dbReference>
<dbReference type="RefSeq" id="WP_127700387.1">
    <property type="nucleotide sequence ID" value="NZ_SACS01000020.1"/>
</dbReference>
<feature type="region of interest" description="Disordered" evidence="1">
    <location>
        <begin position="52"/>
        <end position="78"/>
    </location>
</feature>
<organism evidence="2 3">
    <name type="scientific">Rheinheimera riviphila</name>
    <dbReference type="NCBI Taxonomy" id="1834037"/>
    <lineage>
        <taxon>Bacteria</taxon>
        <taxon>Pseudomonadati</taxon>
        <taxon>Pseudomonadota</taxon>
        <taxon>Gammaproteobacteria</taxon>
        <taxon>Chromatiales</taxon>
        <taxon>Chromatiaceae</taxon>
        <taxon>Rheinheimera</taxon>
    </lineage>
</organism>
<proteinExistence type="predicted"/>
<dbReference type="OrthoDB" id="9851048at2"/>
<feature type="compositionally biased region" description="Low complexity" evidence="1">
    <location>
        <begin position="52"/>
        <end position="64"/>
    </location>
</feature>
<evidence type="ECO:0000313" key="2">
    <source>
        <dbReference type="EMBL" id="RVU33559.1"/>
    </source>
</evidence>
<evidence type="ECO:0000313" key="3">
    <source>
        <dbReference type="Proteomes" id="UP000283077"/>
    </source>
</evidence>
<feature type="compositionally biased region" description="Basic and acidic residues" evidence="1">
    <location>
        <begin position="120"/>
        <end position="130"/>
    </location>
</feature>